<dbReference type="EMBL" id="JBEUSY010000068">
    <property type="protein sequence ID" value="KAL1245698.1"/>
    <property type="molecule type" value="Genomic_DNA"/>
</dbReference>
<dbReference type="Pfam" id="PF23295">
    <property type="entry name" value="Arm_4"/>
    <property type="match status" value="1"/>
</dbReference>
<dbReference type="Gene3D" id="2.30.29.30">
    <property type="entry name" value="Pleckstrin-homology domain (PH domain)/Phosphotyrosine-binding domain (PTB)"/>
    <property type="match status" value="1"/>
</dbReference>
<accession>A0ABR3KYK0</accession>
<dbReference type="PROSITE" id="PS51783">
    <property type="entry name" value="PH_BEACH"/>
    <property type="match status" value="1"/>
</dbReference>
<dbReference type="PANTHER" id="PTHR46108">
    <property type="entry name" value="BLUE CHEESE"/>
    <property type="match status" value="1"/>
</dbReference>
<feature type="domain" description="BEACH-type PH" evidence="3">
    <location>
        <begin position="2432"/>
        <end position="2559"/>
    </location>
</feature>
<keyword evidence="5" id="KW-1185">Reference proteome</keyword>
<dbReference type="CDD" id="cd01201">
    <property type="entry name" value="PH_BEACH"/>
    <property type="match status" value="1"/>
</dbReference>
<gene>
    <name evidence="4" type="ORF">TSPI_08466</name>
</gene>
<sequence>MVRKFSLVGANEKSTSAQCNGASSTTENKNASTSGATCNASDSEKSSDHILTLMHLRKVLNELLRSANSSEDRDRKLYPVIRLFMKVCKVFTVEEITNRFKEAAQFVSLISNFLVQEIRIRAACPSTVEAAVEIVAYLKPTSDCSETKVSGWSMLYSLSFLLSSNKNCIVESACKTSLPSTLVKSLYLFCDLPKTCPLDEDQVRTLRGTLMKTMTVMLRNPRGIEQMASKDDLVLLFCGVSSWCPVFNHTWRNCSAELLMTISSGVRSLLLINYIHTHKCIELFVDNLKHSTQETIPDMVEMICCLLCILKDFASVSSLLLDDFENADGYKFLGDLVLQYENVQRQNEQDSLRNLLFLVNSVVSAGCDEIKLPEVQNPWKTSRPFHMPQPLGEGRTVRNMKAFELLETVFIHSRQTYICCTILDVLYSMLTADPVNYFILENRCPLGKFLETLSTKSLKVQRKLFDLIEYVVFQLNYLPSKEFIAIGPVLKMNKDMASIHLILGSLFKILTYNPAVKDVFREVGLLDVFITVLQNVYTSVKSENEPNEQLWDTFTLTINTLCLLVKQCNANVVLVREIGGTKTVFAMVEDDCCRPLALKLLQHIMMNPSGEDELAGVLALLHSPTDNPISLKSDVLQFLSFVLRESHRVRMAFRRVGGYVYLLSLILNMGGTFKNLKKDFNNLVWYFWSIANIFKVLTMSMRFEPSNAMFFQNEVKFNSLTDSLHLLGCFSEKRSFSVIPVKKGIAELRVDFLSTLCDIFNVAADEKLSFPEGDLSENVVVICAILRLLYDMAFDRSDRNGKVIEFSSEQPAHSPNMISYRFASLIGQNAFVVHTGAVMCMFELLLYVEQPNPMETLNVQLFIIEMVKSILRTERNQQVMCCVGLPRLLFDTVSDVFFEEEHPLLPPCYYILERLAAQGMTPNELRSFLRLDKPWCCADLDSDEPSGSNVVALNRVKTLVSMMTPKDLRLSLLNASPPFVEFDMSIEGFGCIFLPSIAPVGFGFVTGGLPLMHSNSQDGAVMNRGGLGNGERIFPPLAGLTYMCWVYVERFSESGPDAHPLRLLTVYRTLASSHSHVGQPCHHQSRSLEPSTPPTLQGNSEIACLQMQISPVDRSLIIATYETDTPGADLDKDVGNADGFVRLGIEELRRDRQWNHLAVVLNRSVLKSSTVTVYVNGQQKASQRIQYVSHWPTMGTGAVASSLTTPQTCTVNALIGTAPGPFRKQSSLLWRLSGAYLVEEAMSSQAVGQAYELGPHYTGSFQSPSSFLGRPMASLVTEERVSFGLHATAMSTMTLARLRKIYNKQDSRAIGKLLGISSHENITPVRLIHNSTVHLGGPARTLGGVLVGYLGMRTFCAKSSAKLLETVGGIACVLGLVSMADDTESLYAAIKALFFALKTNRALNSEMEKIHGYQILTVLLKEKSRFLNTHVLYLLFSMVGTLDVTRETVVIPNTQAFEDLFCDLQVWNDASVDLQRLLYEHFYQLITESGSHEENLAIVRHVGLLPRLLYTLAYQPHLLKATKDFVYRFGQFIIATLQIKETSNIEKSLPNDIQDLQALLFNEDVEAEVDAATMRIAYLVYIRNRCLNILLNMLLNTSGKLNFQLCEQICKVLGFDWILALFYGSNHKGTVRAGLQILLTIAKHSTLLNRFKEGVGNGGWLTDAESVVQNRAGVLLGFSVSARGSSVGSSCDLNLEICNLAGFVALQYLLPGHASLAETQIACASLLVGHSARHLPTAHAQNVESIWSLIFNNAGEQAVVTGAMGKLDLCPEASLPLLSVVRACVASNEFARAECSEQNAVTLIQRPTLSSLWLHPLRPNSKCRNNIEEETVRLTLPNHPAVRHVLELLSSIAVDGFLSGQPNKHESVIDILLGPVQQNTNTVEEFRPLVTAFLLNTMDRLEATDVLARGVGVPMSSPAAPCTNYSILAANIFYFAGKVVYCLWNDLFDGDPQSVFEFILKLFAQVKRKSGPGVPLDALYSSWNRCILFLLSRVLDDMKAQRTVVECLQKITANRALLFSTANGEPEFFCCLAHLLFMLSDVGGLQPQHNETEKEEIEQRRLYDGRKLVSANAKRVWEELFLAKKQLLEETLGVTIMPDVGASRAFASAAASQQWLNFVDNEMKGCYGAKDALQIHIQLQSKLHMVTGGLQRLASKKNIKSTGTARQTVVSKQEFMMWLKVHVTLIHELFDLQYTRYLQWHEHTKKWCLDEWTNLKQELTRERGLWGPKNPSVLNKYMLDSTEGPCRMRMKMIPNINFYVDYPYRPNVMNLENKTTKNKLPCSCDSQLYYERVKSRHGSCFDPRIIDLSQPNSSKLEEGVQFDDAIVDVNAQMIKNTIKRSATSVSSADGDRDEANGTASSSDEPISINDDVAVDDTASSSVFSDSPQARPRDGSSFSSSTLCSSASIASEQPERLFLPKEPDSQTLLRLLEEGEELNSMYRCARICGLDSSEGLLLFGKYHYYVIDGFTLLKTREIRDLDFLPEELHDPIVPYIASGATRNRSQKRLCSKFAYEDIRECHKRRYLLQPIAIEVFSSDGRNHLLAFPRKIRDKIYAKLLACAKSLTDAGHQSVSGQKSGVTWNKAPVCWQC</sequence>
<dbReference type="InterPro" id="IPR031570">
    <property type="entry name" value="NBEA/BDCP_DUF4704"/>
</dbReference>
<evidence type="ECO:0000256" key="2">
    <source>
        <dbReference type="SAM" id="MobiDB-lite"/>
    </source>
</evidence>
<dbReference type="Pfam" id="PF14844">
    <property type="entry name" value="PH_BEACH"/>
    <property type="match status" value="1"/>
</dbReference>
<name>A0ABR3KYK0_TRISP</name>
<feature type="compositionally biased region" description="Low complexity" evidence="2">
    <location>
        <begin position="2375"/>
        <end position="2386"/>
    </location>
</feature>
<feature type="region of interest" description="Disordered" evidence="2">
    <location>
        <begin position="15"/>
        <end position="43"/>
    </location>
</feature>
<reference evidence="4 5" key="1">
    <citation type="submission" date="2024-07" db="EMBL/GenBank/DDBJ databases">
        <title>Enhanced genomic and transcriptomic resources for Trichinella pseudospiralis and T. spiralis underpin the discovery of pronounced molecular differences between stages and species.</title>
        <authorList>
            <person name="Pasi K.K."/>
            <person name="La Rosa G."/>
            <person name="Gomez-Morales M.A."/>
            <person name="Tosini F."/>
            <person name="Sumanam S."/>
            <person name="Young N.D."/>
            <person name="Chang B.C."/>
            <person name="Robin G.B."/>
        </authorList>
    </citation>
    <scope>NUCLEOTIDE SEQUENCE [LARGE SCALE GENOMIC DNA]</scope>
    <source>
        <strain evidence="4">ISS534</strain>
    </source>
</reference>
<protein>
    <submittedName>
        <fullName evidence="4">WD repeat and FYVE domain-containing protein</fullName>
    </submittedName>
</protein>
<feature type="compositionally biased region" description="Polar residues" evidence="2">
    <location>
        <begin position="15"/>
        <end position="41"/>
    </location>
</feature>
<dbReference type="InterPro" id="IPR056252">
    <property type="entry name" value="Alfy-like_Arm-like"/>
</dbReference>
<dbReference type="InterPro" id="IPR011993">
    <property type="entry name" value="PH-like_dom_sf"/>
</dbReference>
<keyword evidence="1" id="KW-0853">WD repeat</keyword>
<dbReference type="SUPFAM" id="SSF50729">
    <property type="entry name" value="PH domain-like"/>
    <property type="match status" value="1"/>
</dbReference>
<feature type="region of interest" description="Disordered" evidence="2">
    <location>
        <begin position="1077"/>
        <end position="1096"/>
    </location>
</feature>
<feature type="compositionally biased region" description="Polar residues" evidence="2">
    <location>
        <begin position="1087"/>
        <end position="1096"/>
    </location>
</feature>
<evidence type="ECO:0000256" key="1">
    <source>
        <dbReference type="ARBA" id="ARBA00022574"/>
    </source>
</evidence>
<comment type="caution">
    <text evidence="4">The sequence shown here is derived from an EMBL/GenBank/DDBJ whole genome shotgun (WGS) entry which is preliminary data.</text>
</comment>
<dbReference type="InterPro" id="IPR023362">
    <property type="entry name" value="PH-BEACH_dom"/>
</dbReference>
<dbReference type="Pfam" id="PF15787">
    <property type="entry name" value="DUF4704"/>
    <property type="match status" value="1"/>
</dbReference>
<evidence type="ECO:0000313" key="5">
    <source>
        <dbReference type="Proteomes" id="UP001558632"/>
    </source>
</evidence>
<dbReference type="InterPro" id="IPR051944">
    <property type="entry name" value="BEACH_domain_protein"/>
</dbReference>
<dbReference type="Proteomes" id="UP001558632">
    <property type="component" value="Unassembled WGS sequence"/>
</dbReference>
<organism evidence="4 5">
    <name type="scientific">Trichinella spiralis</name>
    <name type="common">Trichina worm</name>
    <dbReference type="NCBI Taxonomy" id="6334"/>
    <lineage>
        <taxon>Eukaryota</taxon>
        <taxon>Metazoa</taxon>
        <taxon>Ecdysozoa</taxon>
        <taxon>Nematoda</taxon>
        <taxon>Enoplea</taxon>
        <taxon>Dorylaimia</taxon>
        <taxon>Trichinellida</taxon>
        <taxon>Trichinellidae</taxon>
        <taxon>Trichinella</taxon>
    </lineage>
</organism>
<evidence type="ECO:0000259" key="3">
    <source>
        <dbReference type="PROSITE" id="PS51783"/>
    </source>
</evidence>
<dbReference type="SUPFAM" id="SSF48371">
    <property type="entry name" value="ARM repeat"/>
    <property type="match status" value="1"/>
</dbReference>
<dbReference type="InterPro" id="IPR016024">
    <property type="entry name" value="ARM-type_fold"/>
</dbReference>
<feature type="region of interest" description="Disordered" evidence="2">
    <location>
        <begin position="2340"/>
        <end position="2399"/>
    </location>
</feature>
<proteinExistence type="predicted"/>
<dbReference type="PANTHER" id="PTHR46108:SF4">
    <property type="entry name" value="BLUE CHEESE"/>
    <property type="match status" value="1"/>
</dbReference>
<evidence type="ECO:0000313" key="4">
    <source>
        <dbReference type="EMBL" id="KAL1245698.1"/>
    </source>
</evidence>